<proteinExistence type="predicted"/>
<reference evidence="2 3" key="1">
    <citation type="submission" date="2018-10" db="EMBL/GenBank/DDBJ databases">
        <authorList>
            <consortium name="IHU Genomes"/>
        </authorList>
    </citation>
    <scope>NUCLEOTIDE SEQUENCE [LARGE SCALE GENOMIC DNA]</scope>
    <source>
        <strain evidence="2 3">A1</strain>
    </source>
</reference>
<feature type="domain" description="DUF7831" evidence="1">
    <location>
        <begin position="45"/>
        <end position="158"/>
    </location>
</feature>
<dbReference type="EMBL" id="UPSH01000001">
    <property type="protein sequence ID" value="VBB18558.1"/>
    <property type="molecule type" value="Genomic_DNA"/>
</dbReference>
<gene>
    <name evidence="2" type="ORF">YASMINEVIRUS_1021</name>
</gene>
<keyword evidence="3" id="KW-1185">Reference proteome</keyword>
<dbReference type="InterPro" id="IPR057153">
    <property type="entry name" value="DUF7831"/>
</dbReference>
<protein>
    <recommendedName>
        <fullName evidence="1">DUF7831 domain-containing protein</fullName>
    </recommendedName>
</protein>
<dbReference type="Proteomes" id="UP000594342">
    <property type="component" value="Unassembled WGS sequence"/>
</dbReference>
<organism evidence="2 3">
    <name type="scientific">Yasminevirus sp. GU-2018</name>
    <dbReference type="NCBI Taxonomy" id="2420051"/>
    <lineage>
        <taxon>Viruses</taxon>
        <taxon>Varidnaviria</taxon>
        <taxon>Bamfordvirae</taxon>
        <taxon>Nucleocytoviricota</taxon>
        <taxon>Megaviricetes</taxon>
        <taxon>Imitervirales</taxon>
        <taxon>Mimiviridae</taxon>
        <taxon>Klosneuvirinae</taxon>
        <taxon>Yasminevirus</taxon>
        <taxon>Yasminevirus saudimassiliense</taxon>
    </lineage>
</organism>
<sequence>MSKTATVSSFSDYCKNPKVMDANMLLPEDCQKIVKTDTFKNMMAMFARYWTVEDCEESPKSLFIFGDNDICKGVGGQAVIRNCKNSIGIPTKKLPNNNPTSFYVDAEYKDNCQKIFDAVVRIIRASVDYEELVFPSDGFGTGLAKLAEKAPKTLAFMDKLIDDVFGIDYADIRENGLRVNVDIPKEVSKTGNQ</sequence>
<dbReference type="Pfam" id="PF25176">
    <property type="entry name" value="DUF7831"/>
    <property type="match status" value="1"/>
</dbReference>
<name>A0A5K0U977_9VIRU</name>
<comment type="caution">
    <text evidence="2">The sequence shown here is derived from an EMBL/GenBank/DDBJ whole genome shotgun (WGS) entry which is preliminary data.</text>
</comment>
<evidence type="ECO:0000313" key="3">
    <source>
        <dbReference type="Proteomes" id="UP000594342"/>
    </source>
</evidence>
<evidence type="ECO:0000313" key="2">
    <source>
        <dbReference type="EMBL" id="VBB18558.1"/>
    </source>
</evidence>
<accession>A0A5K0U977</accession>
<evidence type="ECO:0000259" key="1">
    <source>
        <dbReference type="Pfam" id="PF25176"/>
    </source>
</evidence>